<feature type="compositionally biased region" description="Low complexity" evidence="1">
    <location>
        <begin position="73"/>
        <end position="89"/>
    </location>
</feature>
<accession>A0A0X3NK49</accession>
<feature type="compositionally biased region" description="Basic residues" evidence="1">
    <location>
        <begin position="160"/>
        <end position="232"/>
    </location>
</feature>
<feature type="region of interest" description="Disordered" evidence="1">
    <location>
        <begin position="65"/>
        <end position="345"/>
    </location>
</feature>
<sequence>YARPLVWTYLTGVLPCSRSLELMDVYSPSHPTDQDMEVETPVDVPTPTVDDPPQNSIELVELAKQEDSKITDSEVGPVGEVSSVVELPSTVYRDPESVPSAVDPPVVPDESRVGDKERAPAPIEAKKSAKLSSSKNSEIELKSAKDKTESSHRSSEKSQHSRRHSTSRSSRNRSRTPTKRRKVSKSPEKRSRRRSSSRSHRRHSHGRRRSRSRSRERRHRRSRTPSRNRRNQHGRESRKENRSRSSSRARNDKRSQPDNPKSRWERNRETDSHFFQHQRPSPRQPITQVATDNPPQESTEPAWDGSNEMEEPNTPDITEEHPPENQPLPNTSEAGLPFEKSDNMPPGLAVALMLRHRPPPPPQPHAPDFSNWQQPNQRFLSRPTPPAVQPNGNSQFLPNPFTPAGAPFQGVFPAQNFYPREMSTSFIPQRPALNTAFQGAQANRFPVNVSRSQILAMGGMVNPLMPPVNMAFGSLITQPPPPPPLPPHLSCAYSAPPPPPFIPFPQPPPVAPPISPSISSVPQQFQQRPQPDLAETHFQSTDQKVLPPSPQQPPFAEPSSREAPPSNLLETLMSQAGLPTDSLNKINSTQGLSERMVLPDALDDKSPMKKINNLLNTAANTLLTHLSEKQRTTSDSPPPPPPPPLPLPSHPLEKDGSSAGSQLFVPPPLPSVSSEPLGEQSTTNGAATSHREHKKSKSLPAYNVQEMLAKRTRAEFSSSREWQERIALEVRSFLKPSYSAGKITKEDCRTILKKSVTEISRSGCKSINTKKIGEYIKLYLHKYHKFHRMQARHKAAMEAQQSTVQ</sequence>
<organism evidence="3">
    <name type="scientific">Schistocephalus solidus</name>
    <name type="common">Tapeworm</name>
    <dbReference type="NCBI Taxonomy" id="70667"/>
    <lineage>
        <taxon>Eukaryota</taxon>
        <taxon>Metazoa</taxon>
        <taxon>Spiralia</taxon>
        <taxon>Lophotrochozoa</taxon>
        <taxon>Platyhelminthes</taxon>
        <taxon>Cestoda</taxon>
        <taxon>Eucestoda</taxon>
        <taxon>Diphyllobothriidea</taxon>
        <taxon>Diphyllobothriidae</taxon>
        <taxon>Schistocephalus</taxon>
    </lineage>
</organism>
<feature type="non-terminal residue" evidence="3">
    <location>
        <position position="1"/>
    </location>
</feature>
<proteinExistence type="predicted"/>
<feature type="compositionally biased region" description="Basic and acidic residues" evidence="1">
    <location>
        <begin position="233"/>
        <end position="274"/>
    </location>
</feature>
<feature type="compositionally biased region" description="Basic and acidic residues" evidence="1">
    <location>
        <begin position="109"/>
        <end position="127"/>
    </location>
</feature>
<feature type="region of interest" description="Disordered" evidence="1">
    <location>
        <begin position="500"/>
        <end position="565"/>
    </location>
</feature>
<evidence type="ECO:0000256" key="1">
    <source>
        <dbReference type="SAM" id="MobiDB-lite"/>
    </source>
</evidence>
<dbReference type="PRINTS" id="PR01217">
    <property type="entry name" value="PRICHEXTENSN"/>
</dbReference>
<evidence type="ECO:0000259" key="2">
    <source>
        <dbReference type="Pfam" id="PF23030"/>
    </source>
</evidence>
<evidence type="ECO:0000313" key="3">
    <source>
        <dbReference type="EMBL" id="JAP39853.1"/>
    </source>
</evidence>
<feature type="domain" description="SFR19-like C-terminal" evidence="2">
    <location>
        <begin position="711"/>
        <end position="794"/>
    </location>
</feature>
<dbReference type="AlphaFoldDB" id="A0A0X3NK49"/>
<feature type="compositionally biased region" description="Pro residues" evidence="1">
    <location>
        <begin position="636"/>
        <end position="649"/>
    </location>
</feature>
<feature type="compositionally biased region" description="Polar residues" evidence="1">
    <location>
        <begin position="275"/>
        <end position="299"/>
    </location>
</feature>
<gene>
    <name evidence="3" type="primary">PHRF1</name>
    <name evidence="3" type="ORF">TR108182</name>
</gene>
<dbReference type="EMBL" id="GEEE01023372">
    <property type="protein sequence ID" value="JAP39853.1"/>
    <property type="molecule type" value="Transcribed_RNA"/>
</dbReference>
<dbReference type="InterPro" id="IPR057031">
    <property type="entry name" value="SFR19-like_C"/>
</dbReference>
<feature type="compositionally biased region" description="Basic and acidic residues" evidence="1">
    <location>
        <begin position="137"/>
        <end position="159"/>
    </location>
</feature>
<feature type="compositionally biased region" description="Pro residues" evidence="1">
    <location>
        <begin position="500"/>
        <end position="515"/>
    </location>
</feature>
<dbReference type="InterPro" id="IPR047157">
    <property type="entry name" value="PHRF1/Atg35"/>
</dbReference>
<feature type="compositionally biased region" description="Low complexity" evidence="1">
    <location>
        <begin position="516"/>
        <end position="527"/>
    </location>
</feature>
<feature type="region of interest" description="Disordered" evidence="1">
    <location>
        <begin position="628"/>
        <end position="700"/>
    </location>
</feature>
<dbReference type="PANTHER" id="PTHR12618:SF20">
    <property type="entry name" value="PHD AND RING FINGER DOMAIN-CONTAINING PROTEIN 1"/>
    <property type="match status" value="1"/>
</dbReference>
<name>A0A0X3NK49_SCHSO</name>
<protein>
    <submittedName>
        <fullName evidence="3">PHD and RING finger domain-containing protein 1</fullName>
    </submittedName>
</protein>
<reference evidence="3" key="1">
    <citation type="submission" date="2016-01" db="EMBL/GenBank/DDBJ databases">
        <title>Reference transcriptome for the parasite Schistocephalus solidus: insights into the molecular evolution of parasitism.</title>
        <authorList>
            <person name="Hebert F.O."/>
            <person name="Grambauer S."/>
            <person name="Barber I."/>
            <person name="Landry C.R."/>
            <person name="Aubin-Horth N."/>
        </authorList>
    </citation>
    <scope>NUCLEOTIDE SEQUENCE</scope>
</reference>
<dbReference type="PANTHER" id="PTHR12618">
    <property type="entry name" value="PHD AND RING FINGER DOMAIN-CONTAINING PROTEIN 1"/>
    <property type="match status" value="1"/>
</dbReference>
<feature type="compositionally biased region" description="Pro residues" evidence="1">
    <location>
        <begin position="547"/>
        <end position="556"/>
    </location>
</feature>
<dbReference type="Pfam" id="PF23030">
    <property type="entry name" value="SCAF11-like_C"/>
    <property type="match status" value="1"/>
</dbReference>